<feature type="non-terminal residue" evidence="2">
    <location>
        <position position="63"/>
    </location>
</feature>
<organism evidence="2 3">
    <name type="scientific">Xanthomonas citri pv. citri</name>
    <dbReference type="NCBI Taxonomy" id="611301"/>
    <lineage>
        <taxon>Bacteria</taxon>
        <taxon>Pseudomonadati</taxon>
        <taxon>Pseudomonadota</taxon>
        <taxon>Gammaproteobacteria</taxon>
        <taxon>Lysobacterales</taxon>
        <taxon>Lysobacteraceae</taxon>
        <taxon>Xanthomonas</taxon>
    </lineage>
</organism>
<proteinExistence type="predicted"/>
<reference evidence="2" key="1">
    <citation type="submission" date="2020-01" db="EMBL/GenBank/DDBJ databases">
        <authorList>
            <person name="Richard D."/>
        </authorList>
    </citation>
    <scope>NUCLEOTIDE SEQUENCE</scope>
    <source>
        <strain evidence="2">JP541</strain>
    </source>
</reference>
<dbReference type="Gene3D" id="3.10.450.40">
    <property type="match status" value="1"/>
</dbReference>
<feature type="domain" description="IraD/Gp25-like" evidence="1">
    <location>
        <begin position="9"/>
        <end position="62"/>
    </location>
</feature>
<name>A0A8I0H272_XANCI</name>
<dbReference type="Proteomes" id="UP000653002">
    <property type="component" value="Unassembled WGS sequence"/>
</dbReference>
<gene>
    <name evidence="2" type="ORF">GUH15_13025</name>
</gene>
<dbReference type="InterPro" id="IPR007048">
    <property type="entry name" value="IraD/Gp25-like"/>
</dbReference>
<protein>
    <submittedName>
        <fullName evidence="2">Baseplate protein</fullName>
    </submittedName>
</protein>
<sequence>MEDPAKIVEGVDDIVQSINIILTTIPGSDPLRPEFGSNVYQYLDKPLPSVMGKIIYEATTAIG</sequence>
<evidence type="ECO:0000313" key="3">
    <source>
        <dbReference type="Proteomes" id="UP000653002"/>
    </source>
</evidence>
<accession>A0A8I0H272</accession>
<evidence type="ECO:0000259" key="1">
    <source>
        <dbReference type="Pfam" id="PF04965"/>
    </source>
</evidence>
<dbReference type="Pfam" id="PF04965">
    <property type="entry name" value="GPW_gp25"/>
    <property type="match status" value="1"/>
</dbReference>
<dbReference type="EMBL" id="JAABFR010001021">
    <property type="protein sequence ID" value="MBD4336963.1"/>
    <property type="molecule type" value="Genomic_DNA"/>
</dbReference>
<dbReference type="SUPFAM" id="SSF160719">
    <property type="entry name" value="gpW/gp25-like"/>
    <property type="match status" value="1"/>
</dbReference>
<evidence type="ECO:0000313" key="2">
    <source>
        <dbReference type="EMBL" id="MBD4336963.1"/>
    </source>
</evidence>
<dbReference type="AlphaFoldDB" id="A0A8I0H272"/>
<comment type="caution">
    <text evidence="2">The sequence shown here is derived from an EMBL/GenBank/DDBJ whole genome shotgun (WGS) entry which is preliminary data.</text>
</comment>